<proteinExistence type="inferred from homology"/>
<evidence type="ECO:0000256" key="3">
    <source>
        <dbReference type="ARBA" id="ARBA00023002"/>
    </source>
</evidence>
<comment type="similarity">
    <text evidence="6">Belongs to the azoreductase type 1 family.</text>
</comment>
<dbReference type="OrthoDB" id="9805013at2"/>
<dbReference type="InterPro" id="IPR029039">
    <property type="entry name" value="Flavoprotein-like_sf"/>
</dbReference>
<comment type="caution">
    <text evidence="6">Lacks conserved residue(s) required for the propagation of feature annotation.</text>
</comment>
<dbReference type="HAMAP" id="MF_01216">
    <property type="entry name" value="Azoreductase_type1"/>
    <property type="match status" value="1"/>
</dbReference>
<evidence type="ECO:0000259" key="7">
    <source>
        <dbReference type="Pfam" id="PF02525"/>
    </source>
</evidence>
<keyword evidence="3 6" id="KW-0560">Oxidoreductase</keyword>
<dbReference type="Pfam" id="PF02525">
    <property type="entry name" value="Flavodoxin_2"/>
    <property type="match status" value="1"/>
</dbReference>
<keyword evidence="1 6" id="KW-0285">Flavoprotein</keyword>
<evidence type="ECO:0000256" key="4">
    <source>
        <dbReference type="ARBA" id="ARBA00023027"/>
    </source>
</evidence>
<organism evidence="8 9">
    <name type="scientific">Clostridium cavendishii DSM 21758</name>
    <dbReference type="NCBI Taxonomy" id="1121302"/>
    <lineage>
        <taxon>Bacteria</taxon>
        <taxon>Bacillati</taxon>
        <taxon>Bacillota</taxon>
        <taxon>Clostridia</taxon>
        <taxon>Eubacteriales</taxon>
        <taxon>Clostridiaceae</taxon>
        <taxon>Clostridium</taxon>
    </lineage>
</organism>
<dbReference type="RefSeq" id="WP_072989815.1">
    <property type="nucleotide sequence ID" value="NZ_FQZB01000013.1"/>
</dbReference>
<comment type="catalytic activity">
    <reaction evidence="6">
        <text>2 a quinone + NADH + H(+) = 2 a 1,4-benzosemiquinone + NAD(+)</text>
        <dbReference type="Rhea" id="RHEA:65952"/>
        <dbReference type="ChEBI" id="CHEBI:15378"/>
        <dbReference type="ChEBI" id="CHEBI:57540"/>
        <dbReference type="ChEBI" id="CHEBI:57945"/>
        <dbReference type="ChEBI" id="CHEBI:132124"/>
        <dbReference type="ChEBI" id="CHEBI:134225"/>
    </reaction>
</comment>
<dbReference type="GO" id="GO:0010181">
    <property type="term" value="F:FMN binding"/>
    <property type="evidence" value="ECO:0007669"/>
    <property type="project" value="UniProtKB-UniRule"/>
</dbReference>
<keyword evidence="9" id="KW-1185">Reference proteome</keyword>
<keyword evidence="2 6" id="KW-0288">FMN</keyword>
<protein>
    <recommendedName>
        <fullName evidence="6">FMN dependent NADH:quinone oxidoreductase</fullName>
        <ecNumber evidence="6">1.6.5.-</ecNumber>
    </recommendedName>
    <alternativeName>
        <fullName evidence="6">Azo-dye reductase</fullName>
    </alternativeName>
    <alternativeName>
        <fullName evidence="6">FMN-dependent NADH-azo compound oxidoreductase</fullName>
    </alternativeName>
    <alternativeName>
        <fullName evidence="6">FMN-dependent NADH-azoreductase</fullName>
        <ecNumber evidence="6">1.7.1.17</ecNumber>
    </alternativeName>
</protein>
<dbReference type="PANTHER" id="PTHR43741">
    <property type="entry name" value="FMN-DEPENDENT NADH-AZOREDUCTASE 1"/>
    <property type="match status" value="1"/>
</dbReference>
<dbReference type="InterPro" id="IPR003680">
    <property type="entry name" value="Flavodoxin_fold"/>
</dbReference>
<evidence type="ECO:0000313" key="8">
    <source>
        <dbReference type="EMBL" id="SHK06176.1"/>
    </source>
</evidence>
<dbReference type="EMBL" id="FQZB01000013">
    <property type="protein sequence ID" value="SHK06176.1"/>
    <property type="molecule type" value="Genomic_DNA"/>
</dbReference>
<reference evidence="8 9" key="1">
    <citation type="submission" date="2016-11" db="EMBL/GenBank/DDBJ databases">
        <authorList>
            <person name="Jaros S."/>
            <person name="Januszkiewicz K."/>
            <person name="Wedrychowicz H."/>
        </authorList>
    </citation>
    <scope>NUCLEOTIDE SEQUENCE [LARGE SCALE GENOMIC DNA]</scope>
    <source>
        <strain evidence="8 9">DSM 21758</strain>
    </source>
</reference>
<keyword evidence="4 6" id="KW-0520">NAD</keyword>
<feature type="domain" description="Flavodoxin-like fold" evidence="7">
    <location>
        <begin position="2"/>
        <end position="205"/>
    </location>
</feature>
<feature type="binding site" evidence="6">
    <location>
        <begin position="17"/>
        <end position="19"/>
    </location>
    <ligand>
        <name>FMN</name>
        <dbReference type="ChEBI" id="CHEBI:58210"/>
    </ligand>
</feature>
<dbReference type="GO" id="GO:0016655">
    <property type="term" value="F:oxidoreductase activity, acting on NAD(P)H, quinone or similar compound as acceptor"/>
    <property type="evidence" value="ECO:0007669"/>
    <property type="project" value="InterPro"/>
</dbReference>
<comment type="catalytic activity">
    <reaction evidence="5">
        <text>N,N-dimethyl-1,4-phenylenediamine + anthranilate + 2 NAD(+) = 2-(4-dimethylaminophenyl)diazenylbenzoate + 2 NADH + 2 H(+)</text>
        <dbReference type="Rhea" id="RHEA:55872"/>
        <dbReference type="ChEBI" id="CHEBI:15378"/>
        <dbReference type="ChEBI" id="CHEBI:15783"/>
        <dbReference type="ChEBI" id="CHEBI:16567"/>
        <dbReference type="ChEBI" id="CHEBI:57540"/>
        <dbReference type="ChEBI" id="CHEBI:57945"/>
        <dbReference type="ChEBI" id="CHEBI:71579"/>
        <dbReference type="EC" id="1.7.1.17"/>
    </reaction>
    <physiologicalReaction direction="right-to-left" evidence="5">
        <dbReference type="Rhea" id="RHEA:55874"/>
    </physiologicalReaction>
</comment>
<dbReference type="InterPro" id="IPR023048">
    <property type="entry name" value="NADH:quinone_OxRdtase_FMN_depd"/>
</dbReference>
<dbReference type="EC" id="1.7.1.17" evidence="6"/>
<comment type="function">
    <text evidence="6">Quinone reductase that provides resistance to thiol-specific stress caused by electrophilic quinones.</text>
</comment>
<dbReference type="EC" id="1.6.5.-" evidence="6"/>
<evidence type="ECO:0000313" key="9">
    <source>
        <dbReference type="Proteomes" id="UP000184310"/>
    </source>
</evidence>
<dbReference type="PANTHER" id="PTHR43741:SF7">
    <property type="entry name" value="FMN-DEPENDENT NADH:QUINONE OXIDOREDUCTASE"/>
    <property type="match status" value="1"/>
</dbReference>
<evidence type="ECO:0000256" key="1">
    <source>
        <dbReference type="ARBA" id="ARBA00022630"/>
    </source>
</evidence>
<sequence>MSKILYITANPKSEDKSFSLTVARNFIEEYKRVNPQDEVKEIEVYDIELPLIDRNMLEAWDELSQGKEFSKLTQDKQKQLARFAELTDEFVSADKYVFVTPLWNFAVPAMMKAYIDTTCVAGKTFKYTEQGAIGLLKNKKALHIQASGSVFSKGDLSKVEHGDKYIRDIMSFIGVTDFEAVFVEGVAYDPTLSQEIKEKAIEQALNVARRF</sequence>
<dbReference type="GO" id="GO:0009055">
    <property type="term" value="F:electron transfer activity"/>
    <property type="evidence" value="ECO:0007669"/>
    <property type="project" value="UniProtKB-UniRule"/>
</dbReference>
<dbReference type="SUPFAM" id="SSF52218">
    <property type="entry name" value="Flavoproteins"/>
    <property type="match status" value="1"/>
</dbReference>
<evidence type="ECO:0000256" key="6">
    <source>
        <dbReference type="HAMAP-Rule" id="MF_01216"/>
    </source>
</evidence>
<dbReference type="InterPro" id="IPR050104">
    <property type="entry name" value="FMN-dep_NADH:Q_OxRdtase_AzoR1"/>
</dbReference>
<dbReference type="Gene3D" id="3.40.50.360">
    <property type="match status" value="1"/>
</dbReference>
<dbReference type="GO" id="GO:0016652">
    <property type="term" value="F:oxidoreductase activity, acting on NAD(P)H as acceptor"/>
    <property type="evidence" value="ECO:0007669"/>
    <property type="project" value="UniProtKB-UniRule"/>
</dbReference>
<name>A0A1M6PE15_9CLOT</name>
<comment type="function">
    <text evidence="6">Also exhibits azoreductase activity. Catalyzes the reductive cleavage of the azo bond in aromatic azo compounds to the corresponding amines.</text>
</comment>
<dbReference type="STRING" id="1121302.SAMN02745163_03123"/>
<comment type="cofactor">
    <cofactor evidence="6">
        <name>FMN</name>
        <dbReference type="ChEBI" id="CHEBI:58210"/>
    </cofactor>
    <text evidence="6">Binds 1 FMN per subunit.</text>
</comment>
<dbReference type="AlphaFoldDB" id="A0A1M6PE15"/>
<accession>A0A1M6PE15</accession>
<evidence type="ECO:0000256" key="5">
    <source>
        <dbReference type="ARBA" id="ARBA00048542"/>
    </source>
</evidence>
<dbReference type="Proteomes" id="UP000184310">
    <property type="component" value="Unassembled WGS sequence"/>
</dbReference>
<comment type="subunit">
    <text evidence="6">Homodimer.</text>
</comment>
<evidence type="ECO:0000256" key="2">
    <source>
        <dbReference type="ARBA" id="ARBA00022643"/>
    </source>
</evidence>
<gene>
    <name evidence="6" type="primary">azoR</name>
    <name evidence="8" type="ORF">SAMN02745163_03123</name>
</gene>